<evidence type="ECO:0000313" key="10">
    <source>
        <dbReference type="Proteomes" id="UP000290932"/>
    </source>
</evidence>
<feature type="domain" description="PAC" evidence="8">
    <location>
        <begin position="512"/>
        <end position="564"/>
    </location>
</feature>
<evidence type="ECO:0000313" key="9">
    <source>
        <dbReference type="EMBL" id="RXE56862.1"/>
    </source>
</evidence>
<feature type="domain" description="PAS" evidence="7">
    <location>
        <begin position="68"/>
        <end position="138"/>
    </location>
</feature>
<feature type="domain" description="PAC" evidence="8">
    <location>
        <begin position="261"/>
        <end position="315"/>
    </location>
</feature>
<feature type="coiled-coil region" evidence="6">
    <location>
        <begin position="423"/>
        <end position="450"/>
    </location>
</feature>
<keyword evidence="4" id="KW-0808">Transferase</keyword>
<dbReference type="PROSITE" id="PS50112">
    <property type="entry name" value="PAS"/>
    <property type="match status" value="6"/>
</dbReference>
<keyword evidence="5" id="KW-0418">Kinase</keyword>
<organism evidence="9 10">
    <name type="scientific">Methanoculleus taiwanensis</name>
    <dbReference type="NCBI Taxonomy" id="1550565"/>
    <lineage>
        <taxon>Archaea</taxon>
        <taxon>Methanobacteriati</taxon>
        <taxon>Methanobacteriota</taxon>
        <taxon>Stenosarchaea group</taxon>
        <taxon>Methanomicrobia</taxon>
        <taxon>Methanomicrobiales</taxon>
        <taxon>Methanomicrobiaceae</taxon>
        <taxon>Methanoculleus</taxon>
    </lineage>
</organism>
<dbReference type="PROSITE" id="PS50113">
    <property type="entry name" value="PAC"/>
    <property type="match status" value="5"/>
</dbReference>
<dbReference type="InterPro" id="IPR013767">
    <property type="entry name" value="PAS_fold"/>
</dbReference>
<feature type="domain" description="PAC" evidence="8">
    <location>
        <begin position="641"/>
        <end position="693"/>
    </location>
</feature>
<evidence type="ECO:0000256" key="6">
    <source>
        <dbReference type="SAM" id="Coils"/>
    </source>
</evidence>
<feature type="domain" description="PAS" evidence="7">
    <location>
        <begin position="565"/>
        <end position="637"/>
    </location>
</feature>
<reference evidence="9 10" key="1">
    <citation type="journal article" date="2015" name="Int. J. Syst. Evol. Microbiol.">
        <title>Methanoculleus taiwanensis sp. nov., a methanogen isolated from deep marine sediment at the deformation front area near Taiwan.</title>
        <authorList>
            <person name="Weng C.Y."/>
            <person name="Chen S.C."/>
            <person name="Lai M.C."/>
            <person name="Wu S.Y."/>
            <person name="Lin S."/>
            <person name="Yang T.F."/>
            <person name="Chen P.C."/>
        </authorList>
    </citation>
    <scope>NUCLEOTIDE SEQUENCE [LARGE SCALE GENOMIC DNA]</scope>
    <source>
        <strain evidence="9 10">CYW4</strain>
    </source>
</reference>
<gene>
    <name evidence="9" type="ORF">ABH15_01525</name>
</gene>
<evidence type="ECO:0000256" key="1">
    <source>
        <dbReference type="ARBA" id="ARBA00000085"/>
    </source>
</evidence>
<keyword evidence="3" id="KW-0597">Phosphoprotein</keyword>
<dbReference type="PANTHER" id="PTHR43304">
    <property type="entry name" value="PHYTOCHROME-LIKE PROTEIN CPH1"/>
    <property type="match status" value="1"/>
</dbReference>
<feature type="domain" description="PAS" evidence="7">
    <location>
        <begin position="316"/>
        <end position="371"/>
    </location>
</feature>
<dbReference type="SMART" id="SM00091">
    <property type="entry name" value="PAS"/>
    <property type="match status" value="7"/>
</dbReference>
<proteinExistence type="predicted"/>
<dbReference type="CDD" id="cd00130">
    <property type="entry name" value="PAS"/>
    <property type="match status" value="4"/>
</dbReference>
<name>A0A498H1Y5_9EURY</name>
<dbReference type="SUPFAM" id="SSF55785">
    <property type="entry name" value="PYP-like sensor domain (PAS domain)"/>
    <property type="match status" value="7"/>
</dbReference>
<evidence type="ECO:0000256" key="3">
    <source>
        <dbReference type="ARBA" id="ARBA00022553"/>
    </source>
</evidence>
<dbReference type="RefSeq" id="WP_128692601.1">
    <property type="nucleotide sequence ID" value="NZ_LHQS01000001.1"/>
</dbReference>
<dbReference type="Proteomes" id="UP000290932">
    <property type="component" value="Unassembled WGS sequence"/>
</dbReference>
<keyword evidence="6" id="KW-0175">Coiled coil</keyword>
<dbReference type="Pfam" id="PF13188">
    <property type="entry name" value="PAS_8"/>
    <property type="match status" value="1"/>
</dbReference>
<dbReference type="InterPro" id="IPR003661">
    <property type="entry name" value="HisK_dim/P_dom"/>
</dbReference>
<evidence type="ECO:0000259" key="7">
    <source>
        <dbReference type="PROSITE" id="PS50112"/>
    </source>
</evidence>
<dbReference type="Pfam" id="PF13426">
    <property type="entry name" value="PAS_9"/>
    <property type="match status" value="2"/>
</dbReference>
<dbReference type="Gene3D" id="3.30.450.20">
    <property type="entry name" value="PAS domain"/>
    <property type="match status" value="7"/>
</dbReference>
<comment type="caution">
    <text evidence="9">The sequence shown here is derived from an EMBL/GenBank/DDBJ whole genome shotgun (WGS) entry which is preliminary data.</text>
</comment>
<protein>
    <recommendedName>
        <fullName evidence="2">histidine kinase</fullName>
        <ecNumber evidence="2">2.7.13.3</ecNumber>
    </recommendedName>
</protein>
<comment type="catalytic activity">
    <reaction evidence="1">
        <text>ATP + protein L-histidine = ADP + protein N-phospho-L-histidine.</text>
        <dbReference type="EC" id="2.7.13.3"/>
    </reaction>
</comment>
<dbReference type="InterPro" id="IPR052162">
    <property type="entry name" value="Sensor_kinase/Photoreceptor"/>
</dbReference>
<accession>A0A498H1Y5</accession>
<dbReference type="InterPro" id="IPR013655">
    <property type="entry name" value="PAS_fold_3"/>
</dbReference>
<evidence type="ECO:0000256" key="2">
    <source>
        <dbReference type="ARBA" id="ARBA00012438"/>
    </source>
</evidence>
<dbReference type="AlphaFoldDB" id="A0A498H1Y5"/>
<dbReference type="InterPro" id="IPR013656">
    <property type="entry name" value="PAS_4"/>
</dbReference>
<dbReference type="InterPro" id="IPR000014">
    <property type="entry name" value="PAS"/>
</dbReference>
<evidence type="ECO:0000259" key="8">
    <source>
        <dbReference type="PROSITE" id="PS50113"/>
    </source>
</evidence>
<evidence type="ECO:0000256" key="4">
    <source>
        <dbReference type="ARBA" id="ARBA00022679"/>
    </source>
</evidence>
<feature type="domain" description="PAC" evidence="8">
    <location>
        <begin position="767"/>
        <end position="818"/>
    </location>
</feature>
<sequence length="1025" mass="115256">MNARPLEEEIESVRRRLNMLSCGAHPDRTEGDLAKKISGLFEALLAEREDLLEKNARLARSRDAEEDMLAHYRDLFTSAPEAYIETDPCGTITAANAAAEALFGFAGTTPVGKPLLLYTSPESRKALFSAIGRLHAGAENPPWEGTLRPPNQKPVTVAGTVGAAYAPDGRLSSLRWILRETTGERTSCEDVRETLVLLEGIFDNIGDIVGIQTPDRRVIRYNRAGYESLGVKPEEAIGRRCYEVIGRSSPCPVCASARVHESGKTEVVEKYVPELGRHLECRASPVLNEAGEVTMIIEQLIDITDRVSAAEALERVNAYNRSLIEASPDPMAVIDPGGIITDLNAATERITGKTRDEIIGTAFAACFTDPERALTGFAAVFEAGTVRDYPLELLHRDGHTTPILCNSSVFRNAGGSIVGVIAAARDVTELRRAEEAVRESERRYRHLIENLNEGIWQTDPEGITTYVNPQMAALLGYTSEEMHGMHLFTFMDEAGIALARAGLDRRSRGIRDQREFTFLRKDKSRVRTLVSAAPLIDDEGVYRGSIAAVLDVTELHRAERALRASEERYRSFVQNLQGIAFHGTLDLRPLFLHGSVLEITGYTEREIIGGVKRWELLIHPDDRERMEESTRQLTTAPGHISDREYRIIRKDGTIRWLRELSRNVPDEAGHPIRIEGMLYDITARKEAEEALRESERKYREITRRSFDMIYTCYHREGITFITPAVERVLGYTPEELVGTICRDYVAPESRPVWEKAYRTIAAGIPVEGIQIRFRRKDGTYALVELNESPIFRDGLVVGVQAAGRDITERKKAEEALRASEERFRSIFEESPIGIQVYDAAGRLLTINDACVGIFGFYDCNGLQEFNLFEDPNLPEAELLHLKDGEVVRCRIAYDFEEVKRRNLYGTTRSGCIFLDLLITPISPVERGGAPESYMLQVQDITEQVRMEALKQEAYERINKNIEQFAILGDHVRQPLQVILGLAELIDDDRTGKIIDEVRRINGIIKQLDQGWVESRKVREFLQRNE</sequence>
<dbReference type="PANTHER" id="PTHR43304:SF1">
    <property type="entry name" value="PAC DOMAIN-CONTAINING PROTEIN"/>
    <property type="match status" value="1"/>
</dbReference>
<dbReference type="Pfam" id="PF08447">
    <property type="entry name" value="PAS_3"/>
    <property type="match status" value="2"/>
</dbReference>
<feature type="domain" description="PAC" evidence="8">
    <location>
        <begin position="387"/>
        <end position="439"/>
    </location>
</feature>
<dbReference type="InterPro" id="IPR000700">
    <property type="entry name" value="PAS-assoc_C"/>
</dbReference>
<dbReference type="InterPro" id="IPR035965">
    <property type="entry name" value="PAS-like_dom_sf"/>
</dbReference>
<dbReference type="Pfam" id="PF00989">
    <property type="entry name" value="PAS"/>
    <property type="match status" value="1"/>
</dbReference>
<dbReference type="SMART" id="SM00388">
    <property type="entry name" value="HisKA"/>
    <property type="match status" value="1"/>
</dbReference>
<dbReference type="Pfam" id="PF08448">
    <property type="entry name" value="PAS_4"/>
    <property type="match status" value="1"/>
</dbReference>
<dbReference type="SMART" id="SM00086">
    <property type="entry name" value="PAC"/>
    <property type="match status" value="6"/>
</dbReference>
<dbReference type="EC" id="2.7.13.3" evidence="2"/>
<evidence type="ECO:0000256" key="5">
    <source>
        <dbReference type="ARBA" id="ARBA00022777"/>
    </source>
</evidence>
<dbReference type="EMBL" id="LHQS01000001">
    <property type="protein sequence ID" value="RXE56862.1"/>
    <property type="molecule type" value="Genomic_DNA"/>
</dbReference>
<dbReference type="NCBIfam" id="TIGR00229">
    <property type="entry name" value="sensory_box"/>
    <property type="match status" value="7"/>
</dbReference>
<keyword evidence="10" id="KW-1185">Reference proteome</keyword>
<dbReference type="GO" id="GO:0000155">
    <property type="term" value="F:phosphorelay sensor kinase activity"/>
    <property type="evidence" value="ECO:0007669"/>
    <property type="project" value="InterPro"/>
</dbReference>
<feature type="domain" description="PAS" evidence="7">
    <location>
        <begin position="440"/>
        <end position="488"/>
    </location>
</feature>
<dbReference type="GO" id="GO:0006355">
    <property type="term" value="P:regulation of DNA-templated transcription"/>
    <property type="evidence" value="ECO:0007669"/>
    <property type="project" value="InterPro"/>
</dbReference>
<feature type="domain" description="PAS" evidence="7">
    <location>
        <begin position="819"/>
        <end position="856"/>
    </location>
</feature>
<feature type="coiled-coil region" evidence="6">
    <location>
        <begin position="41"/>
        <end position="68"/>
    </location>
</feature>
<feature type="domain" description="PAS" evidence="7">
    <location>
        <begin position="694"/>
        <end position="764"/>
    </location>
</feature>
<dbReference type="InterPro" id="IPR001610">
    <property type="entry name" value="PAC"/>
</dbReference>